<evidence type="ECO:0000256" key="4">
    <source>
        <dbReference type="ARBA" id="ARBA00022617"/>
    </source>
</evidence>
<dbReference type="SUPFAM" id="SSF48264">
    <property type="entry name" value="Cytochrome P450"/>
    <property type="match status" value="1"/>
</dbReference>
<evidence type="ECO:0000256" key="9">
    <source>
        <dbReference type="PIRSR" id="PIRSR602401-1"/>
    </source>
</evidence>
<feature type="transmembrane region" description="Helical" evidence="11">
    <location>
        <begin position="453"/>
        <end position="472"/>
    </location>
</feature>
<comment type="pathway">
    <text evidence="2">Secondary metabolite biosynthesis.</text>
</comment>
<evidence type="ECO:0000256" key="2">
    <source>
        <dbReference type="ARBA" id="ARBA00005179"/>
    </source>
</evidence>
<dbReference type="PRINTS" id="PR00463">
    <property type="entry name" value="EP450I"/>
</dbReference>
<dbReference type="AlphaFoldDB" id="A0AAD6VSR8"/>
<evidence type="ECO:0000313" key="12">
    <source>
        <dbReference type="EMBL" id="KAJ7215354.1"/>
    </source>
</evidence>
<sequence length="517" mass="57165">MCSASTSSCPMAQVATPYFASLAWAFALALVFVPRYCLRKKTPPLPPGPRGLPFVGNVLDVPSENHWIKFAELAAIWGDILSLRVFGQTIIIINSVEIAEDLLDVRGANFSDRPVLPMAGELSGFNNALPMCQYDDRVRRERRLFHKLFGTQVSVKEFAPLISAEVQRFLRNVVASPEAVFDQIGRMTGAITLRIAYGYHTVDGPDLDPYLKEFETAGLNFLNATRMGEHLVDIWPALRYWPAWLPGGGFHATARAMSKQVHATVDIGLDFVKTQMAAGTAEPCFTTRFLEEAHDEYLVKWAAGVVQVAGGDTTASQLEGFFLAMTLYPAVQAAAQAEIDAVVGRGRLPGLADRAQLPYVDALCKEVLRWHVAAPTAVPHRARADFVYTYHGRDFFIPQDAMIIPNNWKMTHDPVRYRDPLAFDPRRYIGSDAEQDPARMCFGYGRRLCPGRLLADTVLFMACSTILAVFNISKMQQGGVVKEPRLGATSGTVSHPLPFECEVKIRSAQALELVRGD</sequence>
<dbReference type="InterPro" id="IPR017972">
    <property type="entry name" value="Cyt_P450_CS"/>
</dbReference>
<evidence type="ECO:0000313" key="13">
    <source>
        <dbReference type="Proteomes" id="UP001219525"/>
    </source>
</evidence>
<comment type="cofactor">
    <cofactor evidence="1 9">
        <name>heme</name>
        <dbReference type="ChEBI" id="CHEBI:30413"/>
    </cofactor>
</comment>
<evidence type="ECO:0000256" key="7">
    <source>
        <dbReference type="ARBA" id="ARBA00023004"/>
    </source>
</evidence>
<keyword evidence="8 10" id="KW-0503">Monooxygenase</keyword>
<keyword evidence="13" id="KW-1185">Reference proteome</keyword>
<dbReference type="PANTHER" id="PTHR46300:SF7">
    <property type="entry name" value="P450, PUTATIVE (EUROFUNG)-RELATED"/>
    <property type="match status" value="1"/>
</dbReference>
<organism evidence="12 13">
    <name type="scientific">Mycena pura</name>
    <dbReference type="NCBI Taxonomy" id="153505"/>
    <lineage>
        <taxon>Eukaryota</taxon>
        <taxon>Fungi</taxon>
        <taxon>Dikarya</taxon>
        <taxon>Basidiomycota</taxon>
        <taxon>Agaricomycotina</taxon>
        <taxon>Agaricomycetes</taxon>
        <taxon>Agaricomycetidae</taxon>
        <taxon>Agaricales</taxon>
        <taxon>Marasmiineae</taxon>
        <taxon>Mycenaceae</taxon>
        <taxon>Mycena</taxon>
    </lineage>
</organism>
<dbReference type="PROSITE" id="PS00086">
    <property type="entry name" value="CYTOCHROME_P450"/>
    <property type="match status" value="1"/>
</dbReference>
<reference evidence="12" key="1">
    <citation type="submission" date="2023-03" db="EMBL/GenBank/DDBJ databases">
        <title>Massive genome expansion in bonnet fungi (Mycena s.s.) driven by repeated elements and novel gene families across ecological guilds.</title>
        <authorList>
            <consortium name="Lawrence Berkeley National Laboratory"/>
            <person name="Harder C.B."/>
            <person name="Miyauchi S."/>
            <person name="Viragh M."/>
            <person name="Kuo A."/>
            <person name="Thoen E."/>
            <person name="Andreopoulos B."/>
            <person name="Lu D."/>
            <person name="Skrede I."/>
            <person name="Drula E."/>
            <person name="Henrissat B."/>
            <person name="Morin E."/>
            <person name="Kohler A."/>
            <person name="Barry K."/>
            <person name="LaButti K."/>
            <person name="Morin E."/>
            <person name="Salamov A."/>
            <person name="Lipzen A."/>
            <person name="Mereny Z."/>
            <person name="Hegedus B."/>
            <person name="Baldrian P."/>
            <person name="Stursova M."/>
            <person name="Weitz H."/>
            <person name="Taylor A."/>
            <person name="Grigoriev I.V."/>
            <person name="Nagy L.G."/>
            <person name="Martin F."/>
            <person name="Kauserud H."/>
        </authorList>
    </citation>
    <scope>NUCLEOTIDE SEQUENCE</scope>
    <source>
        <strain evidence="12">9144</strain>
    </source>
</reference>
<evidence type="ECO:0000256" key="1">
    <source>
        <dbReference type="ARBA" id="ARBA00001971"/>
    </source>
</evidence>
<dbReference type="GO" id="GO:0020037">
    <property type="term" value="F:heme binding"/>
    <property type="evidence" value="ECO:0007669"/>
    <property type="project" value="InterPro"/>
</dbReference>
<dbReference type="CDD" id="cd11065">
    <property type="entry name" value="CYP64-like"/>
    <property type="match status" value="1"/>
</dbReference>
<protein>
    <submittedName>
        <fullName evidence="12">Cytochrome P450</fullName>
    </submittedName>
</protein>
<dbReference type="InterPro" id="IPR002401">
    <property type="entry name" value="Cyt_P450_E_grp-I"/>
</dbReference>
<comment type="caution">
    <text evidence="12">The sequence shown here is derived from an EMBL/GenBank/DDBJ whole genome shotgun (WGS) entry which is preliminary data.</text>
</comment>
<dbReference type="InterPro" id="IPR036396">
    <property type="entry name" value="Cyt_P450_sf"/>
</dbReference>
<dbReference type="GO" id="GO:0005506">
    <property type="term" value="F:iron ion binding"/>
    <property type="evidence" value="ECO:0007669"/>
    <property type="project" value="InterPro"/>
</dbReference>
<evidence type="ECO:0000256" key="8">
    <source>
        <dbReference type="ARBA" id="ARBA00023033"/>
    </source>
</evidence>
<feature type="binding site" description="axial binding residue" evidence="9">
    <location>
        <position position="449"/>
    </location>
    <ligand>
        <name>heme</name>
        <dbReference type="ChEBI" id="CHEBI:30413"/>
    </ligand>
    <ligandPart>
        <name>Fe</name>
        <dbReference type="ChEBI" id="CHEBI:18248"/>
    </ligandPart>
</feature>
<dbReference type="InterPro" id="IPR050364">
    <property type="entry name" value="Cytochrome_P450_fung"/>
</dbReference>
<name>A0AAD6VSR8_9AGAR</name>
<accession>A0AAD6VSR8</accession>
<evidence type="ECO:0000256" key="5">
    <source>
        <dbReference type="ARBA" id="ARBA00022723"/>
    </source>
</evidence>
<keyword evidence="4 9" id="KW-0349">Heme</keyword>
<evidence type="ECO:0000256" key="10">
    <source>
        <dbReference type="RuleBase" id="RU000461"/>
    </source>
</evidence>
<feature type="transmembrane region" description="Helical" evidence="11">
    <location>
        <begin position="15"/>
        <end position="33"/>
    </location>
</feature>
<keyword evidence="11" id="KW-0472">Membrane</keyword>
<dbReference type="GO" id="GO:0016705">
    <property type="term" value="F:oxidoreductase activity, acting on paired donors, with incorporation or reduction of molecular oxygen"/>
    <property type="evidence" value="ECO:0007669"/>
    <property type="project" value="InterPro"/>
</dbReference>
<gene>
    <name evidence="12" type="ORF">GGX14DRAFT_608057</name>
</gene>
<evidence type="ECO:0000256" key="6">
    <source>
        <dbReference type="ARBA" id="ARBA00023002"/>
    </source>
</evidence>
<evidence type="ECO:0000256" key="11">
    <source>
        <dbReference type="SAM" id="Phobius"/>
    </source>
</evidence>
<proteinExistence type="inferred from homology"/>
<dbReference type="EMBL" id="JARJCW010000017">
    <property type="protein sequence ID" value="KAJ7215354.1"/>
    <property type="molecule type" value="Genomic_DNA"/>
</dbReference>
<keyword evidence="11" id="KW-1133">Transmembrane helix</keyword>
<dbReference type="Pfam" id="PF00067">
    <property type="entry name" value="p450"/>
    <property type="match status" value="1"/>
</dbReference>
<keyword evidence="5 9" id="KW-0479">Metal-binding</keyword>
<dbReference type="InterPro" id="IPR001128">
    <property type="entry name" value="Cyt_P450"/>
</dbReference>
<comment type="similarity">
    <text evidence="3 10">Belongs to the cytochrome P450 family.</text>
</comment>
<keyword evidence="6 10" id="KW-0560">Oxidoreductase</keyword>
<dbReference type="GO" id="GO:0004497">
    <property type="term" value="F:monooxygenase activity"/>
    <property type="evidence" value="ECO:0007669"/>
    <property type="project" value="UniProtKB-KW"/>
</dbReference>
<keyword evidence="11" id="KW-0812">Transmembrane</keyword>
<dbReference type="Gene3D" id="1.10.630.10">
    <property type="entry name" value="Cytochrome P450"/>
    <property type="match status" value="1"/>
</dbReference>
<dbReference type="Proteomes" id="UP001219525">
    <property type="component" value="Unassembled WGS sequence"/>
</dbReference>
<dbReference type="PANTHER" id="PTHR46300">
    <property type="entry name" value="P450, PUTATIVE (EUROFUNG)-RELATED-RELATED"/>
    <property type="match status" value="1"/>
</dbReference>
<keyword evidence="7 9" id="KW-0408">Iron</keyword>
<evidence type="ECO:0000256" key="3">
    <source>
        <dbReference type="ARBA" id="ARBA00010617"/>
    </source>
</evidence>